<organism evidence="1 2">
    <name type="scientific">Daphnia magna</name>
    <dbReference type="NCBI Taxonomy" id="35525"/>
    <lineage>
        <taxon>Eukaryota</taxon>
        <taxon>Metazoa</taxon>
        <taxon>Ecdysozoa</taxon>
        <taxon>Arthropoda</taxon>
        <taxon>Crustacea</taxon>
        <taxon>Branchiopoda</taxon>
        <taxon>Diplostraca</taxon>
        <taxon>Cladocera</taxon>
        <taxon>Anomopoda</taxon>
        <taxon>Daphniidae</taxon>
        <taxon>Daphnia</taxon>
    </lineage>
</organism>
<sequence length="87" mass="9328">MGDWWVVEMGGGFKVGVGGIKYCRGKNLYLVERVLVRSLNEGRLGSGGGRLTICENSSTFVAIGERVPYMGVGIEVSFLYSSSACSL</sequence>
<proteinExistence type="predicted"/>
<dbReference type="Proteomes" id="UP001234178">
    <property type="component" value="Unassembled WGS sequence"/>
</dbReference>
<dbReference type="EMBL" id="JAOYFB010000038">
    <property type="protein sequence ID" value="KAK4027855.1"/>
    <property type="molecule type" value="Genomic_DNA"/>
</dbReference>
<gene>
    <name evidence="1" type="ORF">OUZ56_016996</name>
</gene>
<protein>
    <submittedName>
        <fullName evidence="1">Uncharacterized protein</fullName>
    </submittedName>
</protein>
<accession>A0ABR0ARV4</accession>
<evidence type="ECO:0000313" key="2">
    <source>
        <dbReference type="Proteomes" id="UP001234178"/>
    </source>
</evidence>
<name>A0ABR0ARV4_9CRUS</name>
<keyword evidence="2" id="KW-1185">Reference proteome</keyword>
<evidence type="ECO:0000313" key="1">
    <source>
        <dbReference type="EMBL" id="KAK4027855.1"/>
    </source>
</evidence>
<reference evidence="1 2" key="1">
    <citation type="journal article" date="2023" name="Nucleic Acids Res.">
        <title>The hologenome of Daphnia magna reveals possible DNA methylation and microbiome-mediated evolution of the host genome.</title>
        <authorList>
            <person name="Chaturvedi A."/>
            <person name="Li X."/>
            <person name="Dhandapani V."/>
            <person name="Marshall H."/>
            <person name="Kissane S."/>
            <person name="Cuenca-Cambronero M."/>
            <person name="Asole G."/>
            <person name="Calvet F."/>
            <person name="Ruiz-Romero M."/>
            <person name="Marangio P."/>
            <person name="Guigo R."/>
            <person name="Rago D."/>
            <person name="Mirbahai L."/>
            <person name="Eastwood N."/>
            <person name="Colbourne J.K."/>
            <person name="Zhou J."/>
            <person name="Mallon E."/>
            <person name="Orsini L."/>
        </authorList>
    </citation>
    <scope>NUCLEOTIDE SEQUENCE [LARGE SCALE GENOMIC DNA]</scope>
    <source>
        <strain evidence="1">LRV0_1</strain>
    </source>
</reference>
<comment type="caution">
    <text evidence="1">The sequence shown here is derived from an EMBL/GenBank/DDBJ whole genome shotgun (WGS) entry which is preliminary data.</text>
</comment>